<comment type="caution">
    <text evidence="2">The sequence shown here is derived from an EMBL/GenBank/DDBJ whole genome shotgun (WGS) entry which is preliminary data.</text>
</comment>
<feature type="region of interest" description="Disordered" evidence="1">
    <location>
        <begin position="97"/>
        <end position="122"/>
    </location>
</feature>
<feature type="region of interest" description="Disordered" evidence="1">
    <location>
        <begin position="147"/>
        <end position="178"/>
    </location>
</feature>
<protein>
    <submittedName>
        <fullName evidence="2">DNA-binding protein</fullName>
    </submittedName>
</protein>
<name>A0ABU7TGC1_9HYPH</name>
<evidence type="ECO:0000313" key="3">
    <source>
        <dbReference type="Proteomes" id="UP001349262"/>
    </source>
</evidence>
<proteinExistence type="predicted"/>
<reference evidence="2 3" key="1">
    <citation type="journal article" date="2012" name="Genet. Mol. Biol.">
        <title>Analysis of 16S rRNA and mxaF genes revealing insights into Methylobacterium niche-specific plant association.</title>
        <authorList>
            <person name="Dourado M.N."/>
            <person name="Andreote F.D."/>
            <person name="Dini-Andreote F."/>
            <person name="Conti R."/>
            <person name="Araujo J.M."/>
            <person name="Araujo W.L."/>
        </authorList>
    </citation>
    <scope>NUCLEOTIDE SEQUENCE [LARGE SCALE GENOMIC DNA]</scope>
    <source>
        <strain evidence="2 3">SR1.6/4</strain>
    </source>
</reference>
<sequence>MLRNRVRRPFTVEAKSTGQNRFVSIPSKVPSASSKRAGQAAAMPWPPFEPAETGAASGAEVAAEQRRVLPNLLVPPPPEPEPEPVVDAEVLPRVRRVPAPVPTGEAPRRRGRPRKVPIAPVAEPALTEPPVAKRQVAELALAARPLVEPRAPEPEPTAPPAIVRRRMDREGSERLGRAERWKRRLPRACW</sequence>
<organism evidence="2 3">
    <name type="scientific">Methylobacterium radiotolerans</name>
    <dbReference type="NCBI Taxonomy" id="31998"/>
    <lineage>
        <taxon>Bacteria</taxon>
        <taxon>Pseudomonadati</taxon>
        <taxon>Pseudomonadota</taxon>
        <taxon>Alphaproteobacteria</taxon>
        <taxon>Hyphomicrobiales</taxon>
        <taxon>Methylobacteriaceae</taxon>
        <taxon>Methylobacterium</taxon>
    </lineage>
</organism>
<evidence type="ECO:0000313" key="2">
    <source>
        <dbReference type="EMBL" id="MEE7459627.1"/>
    </source>
</evidence>
<dbReference type="Proteomes" id="UP001349262">
    <property type="component" value="Unassembled WGS sequence"/>
</dbReference>
<dbReference type="GO" id="GO:0003677">
    <property type="term" value="F:DNA binding"/>
    <property type="evidence" value="ECO:0007669"/>
    <property type="project" value="UniProtKB-KW"/>
</dbReference>
<keyword evidence="3" id="KW-1185">Reference proteome</keyword>
<gene>
    <name evidence="2" type="ORF">MRSR164_23405</name>
</gene>
<keyword evidence="2" id="KW-0238">DNA-binding</keyword>
<dbReference type="EMBL" id="MLBY01000005">
    <property type="protein sequence ID" value="MEE7459627.1"/>
    <property type="molecule type" value="Genomic_DNA"/>
</dbReference>
<feature type="compositionally biased region" description="Basic and acidic residues" evidence="1">
    <location>
        <begin position="165"/>
        <end position="178"/>
    </location>
</feature>
<accession>A0ABU7TGC1</accession>
<feature type="region of interest" description="Disordered" evidence="1">
    <location>
        <begin position="24"/>
        <end position="62"/>
    </location>
</feature>
<evidence type="ECO:0000256" key="1">
    <source>
        <dbReference type="SAM" id="MobiDB-lite"/>
    </source>
</evidence>